<dbReference type="Gene3D" id="3.90.79.10">
    <property type="entry name" value="Nucleoside Triphosphate Pyrophosphohydrolase"/>
    <property type="match status" value="1"/>
</dbReference>
<dbReference type="InterPro" id="IPR020476">
    <property type="entry name" value="Nudix_hydrolase"/>
</dbReference>
<evidence type="ECO:0000256" key="5">
    <source>
        <dbReference type="ARBA" id="ARBA00022723"/>
    </source>
</evidence>
<keyword evidence="20" id="KW-1185">Reference proteome</keyword>
<dbReference type="PRINTS" id="PR00502">
    <property type="entry name" value="NUDIXFAMILY"/>
</dbReference>
<accession>A0ABQ3J0R2</accession>
<comment type="catalytic activity">
    <reaction evidence="10">
        <text>8-oxo-dGTP + H2O = 8-oxo-dGMP + diphosphate + H(+)</text>
        <dbReference type="Rhea" id="RHEA:31575"/>
        <dbReference type="ChEBI" id="CHEBI:15377"/>
        <dbReference type="ChEBI" id="CHEBI:15378"/>
        <dbReference type="ChEBI" id="CHEBI:33019"/>
        <dbReference type="ChEBI" id="CHEBI:63224"/>
        <dbReference type="ChEBI" id="CHEBI:77896"/>
        <dbReference type="EC" id="3.6.1.55"/>
    </reaction>
</comment>
<sequence>MTKKRVHVAVGVILSDKQVFLTKRAEHVHQGGKWEFPGGKVETGESVAQALYRELKEEIGIEVLSCLPLVEIAHDYPDKSVLLEVFVVDNYLGEPSAQEGQQESWFDINDLSALDFPEANQAIIEKLEALLL</sequence>
<dbReference type="PROSITE" id="PS51462">
    <property type="entry name" value="NUDIX"/>
    <property type="match status" value="1"/>
</dbReference>
<dbReference type="RefSeq" id="WP_189378659.1">
    <property type="nucleotide sequence ID" value="NZ_BNAH01000010.1"/>
</dbReference>
<keyword evidence="5" id="KW-0479">Metal-binding</keyword>
<dbReference type="PANTHER" id="PTHR47707">
    <property type="entry name" value="8-OXO-DGTP DIPHOSPHATASE"/>
    <property type="match status" value="1"/>
</dbReference>
<comment type="caution">
    <text evidence="19">The sequence shown here is derived from an EMBL/GenBank/DDBJ whole genome shotgun (WGS) entry which is preliminary data.</text>
</comment>
<protein>
    <recommendedName>
        <fullName evidence="13">8-oxo-dGTP diphosphatase</fullName>
        <ecNumber evidence="12">3.6.1.55</ecNumber>
    </recommendedName>
    <alternativeName>
        <fullName evidence="16">7,8-dihydro-8-oxoguanine-triphosphatase</fullName>
    </alternativeName>
    <alternativeName>
        <fullName evidence="15">Mutator protein MutT</fullName>
    </alternativeName>
    <alternativeName>
        <fullName evidence="14">dGTP pyrophosphohydrolase</fullName>
    </alternativeName>
</protein>
<evidence type="ECO:0000256" key="6">
    <source>
        <dbReference type="ARBA" id="ARBA00022763"/>
    </source>
</evidence>
<evidence type="ECO:0000256" key="9">
    <source>
        <dbReference type="ARBA" id="ARBA00023204"/>
    </source>
</evidence>
<evidence type="ECO:0000256" key="12">
    <source>
        <dbReference type="ARBA" id="ARBA00038905"/>
    </source>
</evidence>
<evidence type="ECO:0000256" key="13">
    <source>
        <dbReference type="ARBA" id="ARBA00040794"/>
    </source>
</evidence>
<dbReference type="SUPFAM" id="SSF55811">
    <property type="entry name" value="Nudix"/>
    <property type="match status" value="1"/>
</dbReference>
<evidence type="ECO:0000313" key="20">
    <source>
        <dbReference type="Proteomes" id="UP000626370"/>
    </source>
</evidence>
<comment type="similarity">
    <text evidence="2 17">Belongs to the Nudix hydrolase family.</text>
</comment>
<dbReference type="CDD" id="cd03425">
    <property type="entry name" value="NUDIX_MutT_NudA_like"/>
    <property type="match status" value="1"/>
</dbReference>
<keyword evidence="7 17" id="KW-0378">Hydrolase</keyword>
<dbReference type="InterPro" id="IPR020084">
    <property type="entry name" value="NUDIX_hydrolase_CS"/>
</dbReference>
<evidence type="ECO:0000256" key="3">
    <source>
        <dbReference type="ARBA" id="ARBA00022457"/>
    </source>
</evidence>
<dbReference type="Proteomes" id="UP000626370">
    <property type="component" value="Unassembled WGS sequence"/>
</dbReference>
<gene>
    <name evidence="19" type="primary">mutT</name>
    <name evidence="19" type="ORF">GCM10011501_25750</name>
</gene>
<organism evidence="19 20">
    <name type="scientific">Thalassotalea profundi</name>
    <dbReference type="NCBI Taxonomy" id="2036687"/>
    <lineage>
        <taxon>Bacteria</taxon>
        <taxon>Pseudomonadati</taxon>
        <taxon>Pseudomonadota</taxon>
        <taxon>Gammaproteobacteria</taxon>
        <taxon>Alteromonadales</taxon>
        <taxon>Colwelliaceae</taxon>
        <taxon>Thalassotalea</taxon>
    </lineage>
</organism>
<proteinExistence type="inferred from homology"/>
<keyword evidence="6" id="KW-0227">DNA damage</keyword>
<evidence type="ECO:0000256" key="10">
    <source>
        <dbReference type="ARBA" id="ARBA00035861"/>
    </source>
</evidence>
<keyword evidence="3" id="KW-0515">Mutator protein</keyword>
<comment type="cofactor">
    <cofactor evidence="1">
        <name>Mg(2+)</name>
        <dbReference type="ChEBI" id="CHEBI:18420"/>
    </cofactor>
</comment>
<evidence type="ECO:0000256" key="2">
    <source>
        <dbReference type="ARBA" id="ARBA00005582"/>
    </source>
</evidence>
<comment type="catalytic activity">
    <reaction evidence="11">
        <text>8-oxo-GTP + H2O = 8-oxo-GMP + diphosphate + H(+)</text>
        <dbReference type="Rhea" id="RHEA:67616"/>
        <dbReference type="ChEBI" id="CHEBI:15377"/>
        <dbReference type="ChEBI" id="CHEBI:15378"/>
        <dbReference type="ChEBI" id="CHEBI:33019"/>
        <dbReference type="ChEBI" id="CHEBI:143553"/>
        <dbReference type="ChEBI" id="CHEBI:145694"/>
    </reaction>
</comment>
<dbReference type="Pfam" id="PF00293">
    <property type="entry name" value="NUDIX"/>
    <property type="match status" value="1"/>
</dbReference>
<evidence type="ECO:0000256" key="11">
    <source>
        <dbReference type="ARBA" id="ARBA00036904"/>
    </source>
</evidence>
<dbReference type="InterPro" id="IPR047127">
    <property type="entry name" value="MutT-like"/>
</dbReference>
<evidence type="ECO:0000256" key="7">
    <source>
        <dbReference type="ARBA" id="ARBA00022801"/>
    </source>
</evidence>
<evidence type="ECO:0000256" key="16">
    <source>
        <dbReference type="ARBA" id="ARBA00042798"/>
    </source>
</evidence>
<name>A0ABQ3J0R2_9GAMM</name>
<dbReference type="EMBL" id="BNAH01000010">
    <property type="protein sequence ID" value="GHE95083.1"/>
    <property type="molecule type" value="Genomic_DNA"/>
</dbReference>
<evidence type="ECO:0000259" key="18">
    <source>
        <dbReference type="PROSITE" id="PS51462"/>
    </source>
</evidence>
<keyword evidence="4" id="KW-0235">DNA replication</keyword>
<evidence type="ECO:0000256" key="17">
    <source>
        <dbReference type="RuleBase" id="RU003476"/>
    </source>
</evidence>
<dbReference type="PROSITE" id="PS00893">
    <property type="entry name" value="NUDIX_BOX"/>
    <property type="match status" value="1"/>
</dbReference>
<evidence type="ECO:0000256" key="15">
    <source>
        <dbReference type="ARBA" id="ARBA00041979"/>
    </source>
</evidence>
<evidence type="ECO:0000256" key="4">
    <source>
        <dbReference type="ARBA" id="ARBA00022705"/>
    </source>
</evidence>
<evidence type="ECO:0000313" key="19">
    <source>
        <dbReference type="EMBL" id="GHE95083.1"/>
    </source>
</evidence>
<dbReference type="NCBIfam" id="TIGR00586">
    <property type="entry name" value="mutt"/>
    <property type="match status" value="1"/>
</dbReference>
<dbReference type="InterPro" id="IPR000086">
    <property type="entry name" value="NUDIX_hydrolase_dom"/>
</dbReference>
<evidence type="ECO:0000256" key="14">
    <source>
        <dbReference type="ARBA" id="ARBA00041592"/>
    </source>
</evidence>
<feature type="domain" description="Nudix hydrolase" evidence="18">
    <location>
        <begin position="3"/>
        <end position="129"/>
    </location>
</feature>
<dbReference type="InterPro" id="IPR003561">
    <property type="entry name" value="Mutator_MutT"/>
</dbReference>
<dbReference type="PANTHER" id="PTHR47707:SF1">
    <property type="entry name" value="NUDIX HYDROLASE FAMILY PROTEIN"/>
    <property type="match status" value="1"/>
</dbReference>
<dbReference type="InterPro" id="IPR015797">
    <property type="entry name" value="NUDIX_hydrolase-like_dom_sf"/>
</dbReference>
<evidence type="ECO:0000256" key="8">
    <source>
        <dbReference type="ARBA" id="ARBA00022842"/>
    </source>
</evidence>
<evidence type="ECO:0000256" key="1">
    <source>
        <dbReference type="ARBA" id="ARBA00001946"/>
    </source>
</evidence>
<dbReference type="EC" id="3.6.1.55" evidence="12"/>
<reference evidence="20" key="1">
    <citation type="journal article" date="2019" name="Int. J. Syst. Evol. Microbiol.">
        <title>The Global Catalogue of Microorganisms (GCM) 10K type strain sequencing project: providing services to taxonomists for standard genome sequencing and annotation.</title>
        <authorList>
            <consortium name="The Broad Institute Genomics Platform"/>
            <consortium name="The Broad Institute Genome Sequencing Center for Infectious Disease"/>
            <person name="Wu L."/>
            <person name="Ma J."/>
        </authorList>
    </citation>
    <scope>NUCLEOTIDE SEQUENCE [LARGE SCALE GENOMIC DNA]</scope>
    <source>
        <strain evidence="20">CGMCC 1.15922</strain>
    </source>
</reference>
<keyword evidence="8" id="KW-0460">Magnesium</keyword>
<keyword evidence="9" id="KW-0234">DNA repair</keyword>